<proteinExistence type="predicted"/>
<sequence>MCFFLSFPKAAQLKNFQFPNSVARIYIDTFFAPL</sequence>
<protein>
    <submittedName>
        <fullName evidence="1">Uncharacterized protein</fullName>
    </submittedName>
</protein>
<dbReference type="AlphaFoldDB" id="A0A0A9DFK8"/>
<evidence type="ECO:0000313" key="1">
    <source>
        <dbReference type="EMBL" id="JAD87384.1"/>
    </source>
</evidence>
<dbReference type="EMBL" id="GBRH01210511">
    <property type="protein sequence ID" value="JAD87384.1"/>
    <property type="molecule type" value="Transcribed_RNA"/>
</dbReference>
<organism evidence="1">
    <name type="scientific">Arundo donax</name>
    <name type="common">Giant reed</name>
    <name type="synonym">Donax arundinaceus</name>
    <dbReference type="NCBI Taxonomy" id="35708"/>
    <lineage>
        <taxon>Eukaryota</taxon>
        <taxon>Viridiplantae</taxon>
        <taxon>Streptophyta</taxon>
        <taxon>Embryophyta</taxon>
        <taxon>Tracheophyta</taxon>
        <taxon>Spermatophyta</taxon>
        <taxon>Magnoliopsida</taxon>
        <taxon>Liliopsida</taxon>
        <taxon>Poales</taxon>
        <taxon>Poaceae</taxon>
        <taxon>PACMAD clade</taxon>
        <taxon>Arundinoideae</taxon>
        <taxon>Arundineae</taxon>
        <taxon>Arundo</taxon>
    </lineage>
</organism>
<accession>A0A0A9DFK8</accession>
<reference evidence="1" key="2">
    <citation type="journal article" date="2015" name="Data Brief">
        <title>Shoot transcriptome of the giant reed, Arundo donax.</title>
        <authorList>
            <person name="Barrero R.A."/>
            <person name="Guerrero F.D."/>
            <person name="Moolhuijzen P."/>
            <person name="Goolsby J.A."/>
            <person name="Tidwell J."/>
            <person name="Bellgard S.E."/>
            <person name="Bellgard M.I."/>
        </authorList>
    </citation>
    <scope>NUCLEOTIDE SEQUENCE</scope>
    <source>
        <tissue evidence="1">Shoot tissue taken approximately 20 cm above the soil surface</tissue>
    </source>
</reference>
<name>A0A0A9DFK8_ARUDO</name>
<reference evidence="1" key="1">
    <citation type="submission" date="2014-09" db="EMBL/GenBank/DDBJ databases">
        <authorList>
            <person name="Magalhaes I.L.F."/>
            <person name="Oliveira U."/>
            <person name="Santos F.R."/>
            <person name="Vidigal T.H.D.A."/>
            <person name="Brescovit A.D."/>
            <person name="Santos A.J."/>
        </authorList>
    </citation>
    <scope>NUCLEOTIDE SEQUENCE</scope>
    <source>
        <tissue evidence="1">Shoot tissue taken approximately 20 cm above the soil surface</tissue>
    </source>
</reference>